<name>A0ABT1I8G2_9PSEU</name>
<keyword evidence="2" id="KW-1185">Reference proteome</keyword>
<proteinExistence type="predicted"/>
<comment type="caution">
    <text evidence="1">The sequence shown here is derived from an EMBL/GenBank/DDBJ whole genome shotgun (WGS) entry which is preliminary data.</text>
</comment>
<evidence type="ECO:0000313" key="1">
    <source>
        <dbReference type="EMBL" id="MCP2268918.1"/>
    </source>
</evidence>
<dbReference type="Proteomes" id="UP001205185">
    <property type="component" value="Unassembled WGS sequence"/>
</dbReference>
<dbReference type="EMBL" id="JAMTCO010000003">
    <property type="protein sequence ID" value="MCP2268918.1"/>
    <property type="molecule type" value="Genomic_DNA"/>
</dbReference>
<accession>A0ABT1I8G2</accession>
<sequence>MDGYNVNVEGLRRAAKAADSAGDQAAQVKLGEAVTPVSEAMPGSASAGQAKALAAAWNNRMRDWSADIVLLSGNITTSANDYEKDEAAAAQDFDVLGNVLRFGI</sequence>
<protein>
    <recommendedName>
        <fullName evidence="3">Excreted virulence factor EspC (Type VII ESX diderm)</fullName>
    </recommendedName>
</protein>
<evidence type="ECO:0000313" key="2">
    <source>
        <dbReference type="Proteomes" id="UP001205185"/>
    </source>
</evidence>
<reference evidence="1 2" key="1">
    <citation type="submission" date="2022-06" db="EMBL/GenBank/DDBJ databases">
        <title>Genomic Encyclopedia of Archaeal and Bacterial Type Strains, Phase II (KMG-II): from individual species to whole genera.</title>
        <authorList>
            <person name="Goeker M."/>
        </authorList>
    </citation>
    <scope>NUCLEOTIDE SEQUENCE [LARGE SCALE GENOMIC DNA]</scope>
    <source>
        <strain evidence="1 2">DSM 44255</strain>
    </source>
</reference>
<dbReference type="RefSeq" id="WP_253885889.1">
    <property type="nucleotide sequence ID" value="NZ_BAAAVB010000025.1"/>
</dbReference>
<evidence type="ECO:0008006" key="3">
    <source>
        <dbReference type="Google" id="ProtNLM"/>
    </source>
</evidence>
<gene>
    <name evidence="1" type="ORF">LV75_001405</name>
</gene>
<organism evidence="1 2">
    <name type="scientific">Actinokineospora diospyrosa</name>
    <dbReference type="NCBI Taxonomy" id="103728"/>
    <lineage>
        <taxon>Bacteria</taxon>
        <taxon>Bacillati</taxon>
        <taxon>Actinomycetota</taxon>
        <taxon>Actinomycetes</taxon>
        <taxon>Pseudonocardiales</taxon>
        <taxon>Pseudonocardiaceae</taxon>
        <taxon>Actinokineospora</taxon>
    </lineage>
</organism>